<dbReference type="Gene3D" id="3.30.565.10">
    <property type="entry name" value="Histidine kinase-like ATPase, C-terminal domain"/>
    <property type="match status" value="1"/>
</dbReference>
<dbReference type="InterPro" id="IPR036097">
    <property type="entry name" value="HisK_dim/P_sf"/>
</dbReference>
<dbReference type="InterPro" id="IPR005467">
    <property type="entry name" value="His_kinase_dom"/>
</dbReference>
<comment type="catalytic activity">
    <reaction evidence="1">
        <text>ATP + protein L-histidine = ADP + protein N-phospho-L-histidine.</text>
        <dbReference type="EC" id="2.7.13.3"/>
    </reaction>
</comment>
<dbReference type="EC" id="2.7.13.3" evidence="3"/>
<dbReference type="PRINTS" id="PR00344">
    <property type="entry name" value="BCTRLSENSOR"/>
</dbReference>
<accession>A0A919SNJ9</accession>
<comment type="caution">
    <text evidence="10">The sequence shown here is derived from an EMBL/GenBank/DDBJ whole genome shotgun (WGS) entry which is preliminary data.</text>
</comment>
<dbReference type="PROSITE" id="PS50109">
    <property type="entry name" value="HIS_KIN"/>
    <property type="match status" value="1"/>
</dbReference>
<dbReference type="CDD" id="cd00082">
    <property type="entry name" value="HisKA"/>
    <property type="match status" value="1"/>
</dbReference>
<dbReference type="InterPro" id="IPR003594">
    <property type="entry name" value="HATPase_dom"/>
</dbReference>
<dbReference type="InterPro" id="IPR004358">
    <property type="entry name" value="Sig_transdc_His_kin-like_C"/>
</dbReference>
<keyword evidence="11" id="KW-1185">Reference proteome</keyword>
<dbReference type="SMART" id="SM00388">
    <property type="entry name" value="HisKA"/>
    <property type="match status" value="1"/>
</dbReference>
<dbReference type="RefSeq" id="WP_244876100.1">
    <property type="nucleotide sequence ID" value="NZ_BAAATW010000012.1"/>
</dbReference>
<keyword evidence="8" id="KW-0175">Coiled coil</keyword>
<dbReference type="Gene3D" id="3.30.450.20">
    <property type="entry name" value="PAS domain"/>
    <property type="match status" value="1"/>
</dbReference>
<keyword evidence="6" id="KW-0418">Kinase</keyword>
<dbReference type="InterPro" id="IPR052162">
    <property type="entry name" value="Sensor_kinase/Photoreceptor"/>
</dbReference>
<dbReference type="SMART" id="SM00387">
    <property type="entry name" value="HATPase_c"/>
    <property type="match status" value="1"/>
</dbReference>
<evidence type="ECO:0000256" key="1">
    <source>
        <dbReference type="ARBA" id="ARBA00000085"/>
    </source>
</evidence>
<evidence type="ECO:0000256" key="2">
    <source>
        <dbReference type="ARBA" id="ARBA00004236"/>
    </source>
</evidence>
<dbReference type="SUPFAM" id="SSF47384">
    <property type="entry name" value="Homodimeric domain of signal transducing histidine kinase"/>
    <property type="match status" value="1"/>
</dbReference>
<dbReference type="EMBL" id="BOQP01000017">
    <property type="protein sequence ID" value="GIM73953.1"/>
    <property type="molecule type" value="Genomic_DNA"/>
</dbReference>
<dbReference type="GO" id="GO:0000155">
    <property type="term" value="F:phosphorelay sensor kinase activity"/>
    <property type="evidence" value="ECO:0007669"/>
    <property type="project" value="InterPro"/>
</dbReference>
<organism evidence="10 11">
    <name type="scientific">Winogradskya consettensis</name>
    <dbReference type="NCBI Taxonomy" id="113560"/>
    <lineage>
        <taxon>Bacteria</taxon>
        <taxon>Bacillati</taxon>
        <taxon>Actinomycetota</taxon>
        <taxon>Actinomycetes</taxon>
        <taxon>Micromonosporales</taxon>
        <taxon>Micromonosporaceae</taxon>
        <taxon>Winogradskya</taxon>
    </lineage>
</organism>
<dbReference type="Gene3D" id="3.30.450.40">
    <property type="match status" value="1"/>
</dbReference>
<evidence type="ECO:0000256" key="4">
    <source>
        <dbReference type="ARBA" id="ARBA00022553"/>
    </source>
</evidence>
<dbReference type="Pfam" id="PF02518">
    <property type="entry name" value="HATPase_c"/>
    <property type="match status" value="1"/>
</dbReference>
<keyword evidence="4" id="KW-0597">Phosphoprotein</keyword>
<keyword evidence="5" id="KW-0808">Transferase</keyword>
<sequence length="534" mass="57846">MREKERLRALHEYHLLDAPADDELEAVVRVAAMVAGVPTATLNLIDEKRQCQLTTTGFEGGDSAREDSMCAVRFETGRFTYLPDARRDPAYATNPWVTGLLADVRFYASAPLVTPQGHALGTLCVFDSEVRELSDAQISRLKDLAQVVLALFERRRQARLNARLYVEAEARQDFTDAVLETIDVAVVAADPHGHLTLFNRASRNWHGLDADPTVTPGEFAGHYALYRTDGVTPLPVEEIPLLRALRGGMVRDAEMIIKPAGRTPVHVSVSGRALTTADGSPLGAVVAMSDVTADRAQREALENALAELRRSNTELEQFAGVVSHDLAAPLAVVHGYLELLADNYRENLDELAHKWIDSAVRAVGRVQGLIDALLSYARAGSEPCRRAQADLGEVVTLALLDLHEVIEPAGAQVEVAPGLPTLAVDPTLIRQLLQNLIGNAVKYRHPDRPSRISVAAVPAPGGWRVTVTDNGIGIPASDRSRVFEMFTQIDGELPGYGVGLSTCQRIVERHGGTIRAEATPTGQGTTIAFTLPEA</sequence>
<proteinExistence type="predicted"/>
<dbReference type="PANTHER" id="PTHR43304:SF1">
    <property type="entry name" value="PAC DOMAIN-CONTAINING PROTEIN"/>
    <property type="match status" value="1"/>
</dbReference>
<name>A0A919SNJ9_9ACTN</name>
<dbReference type="Gene3D" id="1.10.287.130">
    <property type="match status" value="1"/>
</dbReference>
<dbReference type="GO" id="GO:0005886">
    <property type="term" value="C:plasma membrane"/>
    <property type="evidence" value="ECO:0007669"/>
    <property type="project" value="UniProtKB-SubCell"/>
</dbReference>
<evidence type="ECO:0000256" key="5">
    <source>
        <dbReference type="ARBA" id="ARBA00022679"/>
    </source>
</evidence>
<dbReference type="InterPro" id="IPR036890">
    <property type="entry name" value="HATPase_C_sf"/>
</dbReference>
<evidence type="ECO:0000256" key="3">
    <source>
        <dbReference type="ARBA" id="ARBA00012438"/>
    </source>
</evidence>
<dbReference type="Pfam" id="PF00512">
    <property type="entry name" value="HisKA"/>
    <property type="match status" value="1"/>
</dbReference>
<feature type="coiled-coil region" evidence="8">
    <location>
        <begin position="291"/>
        <end position="318"/>
    </location>
</feature>
<evidence type="ECO:0000313" key="11">
    <source>
        <dbReference type="Proteomes" id="UP000680865"/>
    </source>
</evidence>
<evidence type="ECO:0000313" key="10">
    <source>
        <dbReference type="EMBL" id="GIM73953.1"/>
    </source>
</evidence>
<dbReference type="SUPFAM" id="SSF55781">
    <property type="entry name" value="GAF domain-like"/>
    <property type="match status" value="1"/>
</dbReference>
<keyword evidence="7" id="KW-0902">Two-component regulatory system</keyword>
<protein>
    <recommendedName>
        <fullName evidence="3">histidine kinase</fullName>
        <ecNumber evidence="3">2.7.13.3</ecNumber>
    </recommendedName>
</protein>
<feature type="domain" description="Histidine kinase" evidence="9">
    <location>
        <begin position="321"/>
        <end position="534"/>
    </location>
</feature>
<dbReference type="SUPFAM" id="SSF55874">
    <property type="entry name" value="ATPase domain of HSP90 chaperone/DNA topoisomerase II/histidine kinase"/>
    <property type="match status" value="1"/>
</dbReference>
<dbReference type="InterPro" id="IPR003661">
    <property type="entry name" value="HisK_dim/P_dom"/>
</dbReference>
<evidence type="ECO:0000259" key="9">
    <source>
        <dbReference type="PROSITE" id="PS50109"/>
    </source>
</evidence>
<dbReference type="Proteomes" id="UP000680865">
    <property type="component" value="Unassembled WGS sequence"/>
</dbReference>
<evidence type="ECO:0000256" key="6">
    <source>
        <dbReference type="ARBA" id="ARBA00022777"/>
    </source>
</evidence>
<dbReference type="AlphaFoldDB" id="A0A919SNJ9"/>
<evidence type="ECO:0000256" key="7">
    <source>
        <dbReference type="ARBA" id="ARBA00023012"/>
    </source>
</evidence>
<gene>
    <name evidence="10" type="ORF">Aco04nite_37990</name>
</gene>
<dbReference type="SUPFAM" id="SSF55785">
    <property type="entry name" value="PYP-like sensor domain (PAS domain)"/>
    <property type="match status" value="1"/>
</dbReference>
<dbReference type="InterPro" id="IPR035965">
    <property type="entry name" value="PAS-like_dom_sf"/>
</dbReference>
<evidence type="ECO:0000256" key="8">
    <source>
        <dbReference type="SAM" id="Coils"/>
    </source>
</evidence>
<reference evidence="10" key="1">
    <citation type="submission" date="2021-03" db="EMBL/GenBank/DDBJ databases">
        <title>Whole genome shotgun sequence of Actinoplanes consettensis NBRC 14913.</title>
        <authorList>
            <person name="Komaki H."/>
            <person name="Tamura T."/>
        </authorList>
    </citation>
    <scope>NUCLEOTIDE SEQUENCE</scope>
    <source>
        <strain evidence="10">NBRC 14913</strain>
    </source>
</reference>
<comment type="subcellular location">
    <subcellularLocation>
        <location evidence="2">Cell membrane</location>
    </subcellularLocation>
</comment>
<dbReference type="InterPro" id="IPR029016">
    <property type="entry name" value="GAF-like_dom_sf"/>
</dbReference>
<dbReference type="PANTHER" id="PTHR43304">
    <property type="entry name" value="PHYTOCHROME-LIKE PROTEIN CPH1"/>
    <property type="match status" value="1"/>
</dbReference>